<protein>
    <submittedName>
        <fullName evidence="2">Uncharacterized protein</fullName>
    </submittedName>
</protein>
<gene>
    <name evidence="2" type="ORF">BJF92_21865</name>
</gene>
<dbReference type="EMBL" id="MKIO01000029">
    <property type="protein sequence ID" value="OLP55471.1"/>
    <property type="molecule type" value="Genomic_DNA"/>
</dbReference>
<reference evidence="2 3" key="1">
    <citation type="submission" date="2016-09" db="EMBL/GenBank/DDBJ databases">
        <title>Rhizobium sp. nov., a novel species isolated from the rice rhizosphere.</title>
        <authorList>
            <person name="Zhao J."/>
            <person name="Zhang X."/>
        </authorList>
    </citation>
    <scope>NUCLEOTIDE SEQUENCE [LARGE SCALE GENOMIC DNA]</scope>
    <source>
        <strain evidence="2 3">MH17</strain>
    </source>
</reference>
<keyword evidence="1" id="KW-0732">Signal</keyword>
<sequence>MLPPLAAALLALAGPALAENRVLLSYEATPSHGFDLPKMADATYADRAAFAGKMLETIVPRIAEAVGVAPGALETEVTPGGYMLKTNASLQSESEIDDPLADRLAAALGYVFRQDSVLVSRFDDPKGKTFYVTVSFPKDTLDAKTAQSFFEKADATAKGLGGGYTAFGDDQIFLNVTDDAGKPYSGLTDKAFLEGLTKTAEAFAPNKPAISQSGQVNARFVGNDWEKSAKGEDYVKALGGAGAAAVTALDAIEADYAKEVETAAKQYGWK</sequence>
<comment type="caution">
    <text evidence="2">The sequence shown here is derived from an EMBL/GenBank/DDBJ whole genome shotgun (WGS) entry which is preliminary data.</text>
</comment>
<feature type="signal peptide" evidence="1">
    <location>
        <begin position="1"/>
        <end position="18"/>
    </location>
</feature>
<evidence type="ECO:0000313" key="2">
    <source>
        <dbReference type="EMBL" id="OLP55471.1"/>
    </source>
</evidence>
<accession>A0A1Q9AJR1</accession>
<name>A0A1Q9AJR1_9HYPH</name>
<dbReference type="Proteomes" id="UP000186143">
    <property type="component" value="Unassembled WGS sequence"/>
</dbReference>
<proteinExistence type="predicted"/>
<evidence type="ECO:0000313" key="3">
    <source>
        <dbReference type="Proteomes" id="UP000186143"/>
    </source>
</evidence>
<organism evidence="2 3">
    <name type="scientific">Xaviernesmea rhizosphaerae</name>
    <dbReference type="NCBI Taxonomy" id="1672749"/>
    <lineage>
        <taxon>Bacteria</taxon>
        <taxon>Pseudomonadati</taxon>
        <taxon>Pseudomonadota</taxon>
        <taxon>Alphaproteobacteria</taxon>
        <taxon>Hyphomicrobiales</taxon>
        <taxon>Rhizobiaceae</taxon>
        <taxon>Rhizobium/Agrobacterium group</taxon>
        <taxon>Xaviernesmea</taxon>
    </lineage>
</organism>
<feature type="chain" id="PRO_5012389864" evidence="1">
    <location>
        <begin position="19"/>
        <end position="270"/>
    </location>
</feature>
<evidence type="ECO:0000256" key="1">
    <source>
        <dbReference type="SAM" id="SignalP"/>
    </source>
</evidence>
<dbReference type="AlphaFoldDB" id="A0A1Q9AJR1"/>